<keyword evidence="2" id="KW-1185">Reference proteome</keyword>
<organism evidence="1 2">
    <name type="scientific">Devosia albogilva</name>
    <dbReference type="NCBI Taxonomy" id="429726"/>
    <lineage>
        <taxon>Bacteria</taxon>
        <taxon>Pseudomonadati</taxon>
        <taxon>Pseudomonadota</taxon>
        <taxon>Alphaproteobacteria</taxon>
        <taxon>Hyphomicrobiales</taxon>
        <taxon>Devosiaceae</taxon>
        <taxon>Devosia</taxon>
    </lineage>
</organism>
<gene>
    <name evidence="1" type="ORF">ACFSX5_01105</name>
</gene>
<dbReference type="EMBL" id="JBHUNP010000001">
    <property type="protein sequence ID" value="MFD2646387.1"/>
    <property type="molecule type" value="Genomic_DNA"/>
</dbReference>
<proteinExistence type="predicted"/>
<sequence>MYETGRILAQPSEDTFQVEIFPAVRMAIPAGAQLEAEKPTVLCHLATDAEMDLEFPAAGMARPSVNFVEAVDVWNALALEVA</sequence>
<comment type="caution">
    <text evidence="1">The sequence shown here is derived from an EMBL/GenBank/DDBJ whole genome shotgun (WGS) entry which is preliminary data.</text>
</comment>
<dbReference type="Proteomes" id="UP001597521">
    <property type="component" value="Unassembled WGS sequence"/>
</dbReference>
<evidence type="ECO:0000313" key="1">
    <source>
        <dbReference type="EMBL" id="MFD2646387.1"/>
    </source>
</evidence>
<accession>A0ABW5QFC0</accession>
<dbReference type="RefSeq" id="WP_386830969.1">
    <property type="nucleotide sequence ID" value="NZ_JBHUNP010000001.1"/>
</dbReference>
<reference evidence="2" key="1">
    <citation type="journal article" date="2019" name="Int. J. Syst. Evol. Microbiol.">
        <title>The Global Catalogue of Microorganisms (GCM) 10K type strain sequencing project: providing services to taxonomists for standard genome sequencing and annotation.</title>
        <authorList>
            <consortium name="The Broad Institute Genomics Platform"/>
            <consortium name="The Broad Institute Genome Sequencing Center for Infectious Disease"/>
            <person name="Wu L."/>
            <person name="Ma J."/>
        </authorList>
    </citation>
    <scope>NUCLEOTIDE SEQUENCE [LARGE SCALE GENOMIC DNA]</scope>
    <source>
        <strain evidence="2">CCM 7427</strain>
    </source>
</reference>
<evidence type="ECO:0000313" key="2">
    <source>
        <dbReference type="Proteomes" id="UP001597521"/>
    </source>
</evidence>
<name>A0ABW5QFC0_9HYPH</name>
<protein>
    <submittedName>
        <fullName evidence="1">Uncharacterized protein</fullName>
    </submittedName>
</protein>